<feature type="compositionally biased region" description="Low complexity" evidence="12">
    <location>
        <begin position="771"/>
        <end position="782"/>
    </location>
</feature>
<accession>A0AAD3TX03</accession>
<feature type="transmembrane region" description="Helical" evidence="13">
    <location>
        <begin position="697"/>
        <end position="719"/>
    </location>
</feature>
<comment type="subunit">
    <text evidence="3">Homodimer.</text>
</comment>
<organism evidence="16 17">
    <name type="scientific">Cutaneotrichosporon spelunceum</name>
    <dbReference type="NCBI Taxonomy" id="1672016"/>
    <lineage>
        <taxon>Eukaryota</taxon>
        <taxon>Fungi</taxon>
        <taxon>Dikarya</taxon>
        <taxon>Basidiomycota</taxon>
        <taxon>Agaricomycotina</taxon>
        <taxon>Tremellomycetes</taxon>
        <taxon>Trichosporonales</taxon>
        <taxon>Trichosporonaceae</taxon>
        <taxon>Cutaneotrichosporon</taxon>
    </lineage>
</organism>
<dbReference type="InterPro" id="IPR016182">
    <property type="entry name" value="Cu_amine_oxidase_N-reg"/>
</dbReference>
<protein>
    <recommendedName>
        <fullName evidence="11">Amine oxidase</fullName>
        <ecNumber evidence="11">1.4.3.-</ecNumber>
    </recommendedName>
</protein>
<evidence type="ECO:0000256" key="11">
    <source>
        <dbReference type="RuleBase" id="RU000672"/>
    </source>
</evidence>
<dbReference type="InterPro" id="IPR000269">
    <property type="entry name" value="Cu_amine_oxidase"/>
</dbReference>
<evidence type="ECO:0000259" key="14">
    <source>
        <dbReference type="Pfam" id="PF01179"/>
    </source>
</evidence>
<reference evidence="16" key="1">
    <citation type="journal article" date="2023" name="BMC Genomics">
        <title>Chromosome-level genome assemblies of Cutaneotrichosporon spp. (Trichosporonales, Basidiomycota) reveal imbalanced evolution between nucleotide sequences and chromosome synteny.</title>
        <authorList>
            <person name="Kobayashi Y."/>
            <person name="Kayamori A."/>
            <person name="Aoki K."/>
            <person name="Shiwa Y."/>
            <person name="Matsutani M."/>
            <person name="Fujita N."/>
            <person name="Sugita T."/>
            <person name="Iwasaki W."/>
            <person name="Tanaka N."/>
            <person name="Takashima M."/>
        </authorList>
    </citation>
    <scope>NUCLEOTIDE SEQUENCE</scope>
    <source>
        <strain evidence="16">HIS016</strain>
    </source>
</reference>
<dbReference type="Proteomes" id="UP001222932">
    <property type="component" value="Unassembled WGS sequence"/>
</dbReference>
<comment type="PTM">
    <text evidence="10 11">Topaquinone (TPQ) is generated by copper-dependent autoxidation of a specific tyrosyl residue.</text>
</comment>
<dbReference type="InterPro" id="IPR036460">
    <property type="entry name" value="Cu_amine_oxidase_C_sf"/>
</dbReference>
<feature type="domain" description="Copper amine oxidase N2-terminal" evidence="15">
    <location>
        <begin position="18"/>
        <end position="101"/>
    </location>
</feature>
<feature type="modified residue" description="2',4',5'-topaquinone" evidence="10">
    <location>
        <position position="407"/>
    </location>
</feature>
<dbReference type="InterPro" id="IPR049948">
    <property type="entry name" value="Cu_Am_ox_TPQ-bd"/>
</dbReference>
<keyword evidence="7 11" id="KW-0186">Copper</keyword>
<gene>
    <name evidence="16" type="ORF">CspeluHIS016_0500860</name>
</gene>
<dbReference type="PANTHER" id="PTHR10638:SF91">
    <property type="entry name" value="AMINE OXIDASE"/>
    <property type="match status" value="1"/>
</dbReference>
<evidence type="ECO:0000256" key="5">
    <source>
        <dbReference type="ARBA" id="ARBA00022772"/>
    </source>
</evidence>
<comment type="similarity">
    <text evidence="2 11">Belongs to the copper/topaquinone oxidase family.</text>
</comment>
<dbReference type="InterPro" id="IPR015800">
    <property type="entry name" value="Cu_amine_oxidase_N2"/>
</dbReference>
<evidence type="ECO:0000256" key="12">
    <source>
        <dbReference type="SAM" id="MobiDB-lite"/>
    </source>
</evidence>
<keyword evidence="17" id="KW-1185">Reference proteome</keyword>
<evidence type="ECO:0000256" key="10">
    <source>
        <dbReference type="PIRSR" id="PIRSR600269-51"/>
    </source>
</evidence>
<dbReference type="Gene3D" id="2.70.98.20">
    <property type="entry name" value="Copper amine oxidase, catalytic domain"/>
    <property type="match status" value="1"/>
</dbReference>
<dbReference type="SUPFAM" id="SSF54416">
    <property type="entry name" value="Amine oxidase N-terminal region"/>
    <property type="match status" value="2"/>
</dbReference>
<sequence length="801" mass="87796">MKSVPHTQAAAAPVTYAHPLDPLSPAELERACGIIKANRPARRLFIKSCQLREPRKAELVPYLNAERAGSLLTPPAREADVLFFDLGDRSLTESIVNLGNGAETSVVVEGHHAPLSKDEVSEAREALFKDATFLETVAKLNLPPVDVVVAPWPTGADNVSPQPRRIAWILYCRGPSNHPDSNQYAYPLAPVVFWNIWEKRVDKVEWCYTGGEKDAMVHKPLTGKSAIEDMQPGEYLPELNGLARRELKPLHVTQPEGVSFAVNGNLLEWQKWRFRLSFNAREGPVLHDVTYDGRRVFYRLSLSEMHVPYGDPRPPLHLKQVFDFGDVGLGRSANSLENGCDCLGSMRYFSWADVDSAGNAFTANNVVCCHEQDNGILWKHTNSATGRATVVRQRLLVLQTIITVGNYDYIFAWQFDQAGGIHLETRATGILSTSPIDLGKTSPYGTVVSPGVLGTSHQHFISVRIDPSIDGDANTVTQDDVVVEPWGPENPHGVGFRVDSTPIAQAGWADAAPDKNRVFKIQNRGVINPITMTPVGYKLVPLPSQMRLSQPDAMVTTRAPFTQHHVWVTTYKDGELYAAGKYTNQSTGKAGGVEAMVARKDNTLDTDVVLWHTFALTHVPRVEDFPVMPVETHTVSLKPNNFFTANPALDVPLSTQAFNKSTLADPACGKCPAKLYPSASGIPFGGPNSYVLQKADIIGGIVGSVVVIHLLVAAVWFFLYQRRKARLESSEEPKTADIELSALSAEPAPVHILTSPSVTTRTVRFKPSPPKSSDSHTVSSSSTLVARPKGRTVPRVNDFAK</sequence>
<dbReference type="GO" id="GO:0048038">
    <property type="term" value="F:quinone binding"/>
    <property type="evidence" value="ECO:0007669"/>
    <property type="project" value="InterPro"/>
</dbReference>
<reference evidence="16" key="2">
    <citation type="submission" date="2023-06" db="EMBL/GenBank/DDBJ databases">
        <authorList>
            <person name="Kobayashi Y."/>
            <person name="Kayamori A."/>
            <person name="Aoki K."/>
            <person name="Shiwa Y."/>
            <person name="Fujita N."/>
            <person name="Sugita T."/>
            <person name="Iwasaki W."/>
            <person name="Tanaka N."/>
            <person name="Takashima M."/>
        </authorList>
    </citation>
    <scope>NUCLEOTIDE SEQUENCE</scope>
    <source>
        <strain evidence="16">HIS016</strain>
    </source>
</reference>
<evidence type="ECO:0000313" key="16">
    <source>
        <dbReference type="EMBL" id="GMK58054.1"/>
    </source>
</evidence>
<comment type="caution">
    <text evidence="16">The sequence shown here is derived from an EMBL/GenBank/DDBJ whole genome shotgun (WGS) entry which is preliminary data.</text>
</comment>
<evidence type="ECO:0000256" key="3">
    <source>
        <dbReference type="ARBA" id="ARBA00011738"/>
    </source>
</evidence>
<feature type="domain" description="Copper amine oxidase catalytic" evidence="14">
    <location>
        <begin position="250"/>
        <end position="649"/>
    </location>
</feature>
<keyword evidence="5 9" id="KW-0801">TPQ</keyword>
<feature type="region of interest" description="Disordered" evidence="12">
    <location>
        <begin position="761"/>
        <end position="801"/>
    </location>
</feature>
<evidence type="ECO:0000256" key="4">
    <source>
        <dbReference type="ARBA" id="ARBA00022723"/>
    </source>
</evidence>
<dbReference type="EC" id="1.4.3.-" evidence="11"/>
<evidence type="ECO:0000256" key="8">
    <source>
        <dbReference type="ARBA" id="ARBA00023157"/>
    </source>
</evidence>
<dbReference type="PANTHER" id="PTHR10638">
    <property type="entry name" value="COPPER AMINE OXIDASE"/>
    <property type="match status" value="1"/>
</dbReference>
<evidence type="ECO:0000256" key="13">
    <source>
        <dbReference type="SAM" id="Phobius"/>
    </source>
</evidence>
<keyword evidence="13" id="KW-1133">Transmembrane helix</keyword>
<comment type="cofactor">
    <cofactor evidence="11">
        <name>Cu cation</name>
        <dbReference type="ChEBI" id="CHEBI:23378"/>
    </cofactor>
    <text evidence="11">Contains 1 topaquinone per subunit.</text>
</comment>
<dbReference type="Pfam" id="PF02727">
    <property type="entry name" value="Cu_amine_oxidN2"/>
    <property type="match status" value="1"/>
</dbReference>
<keyword evidence="8" id="KW-1015">Disulfide bond</keyword>
<evidence type="ECO:0000256" key="9">
    <source>
        <dbReference type="PIRSR" id="PIRSR600269-50"/>
    </source>
</evidence>
<evidence type="ECO:0000256" key="2">
    <source>
        <dbReference type="ARBA" id="ARBA00007983"/>
    </source>
</evidence>
<dbReference type="Gene3D" id="3.10.450.40">
    <property type="match status" value="2"/>
</dbReference>
<evidence type="ECO:0000259" key="15">
    <source>
        <dbReference type="Pfam" id="PF02727"/>
    </source>
</evidence>
<dbReference type="EMBL" id="BTCM01000005">
    <property type="protein sequence ID" value="GMK58054.1"/>
    <property type="molecule type" value="Genomic_DNA"/>
</dbReference>
<keyword evidence="6 11" id="KW-0560">Oxidoreductase</keyword>
<feature type="active site" description="Proton acceptor" evidence="9">
    <location>
        <position position="323"/>
    </location>
</feature>
<name>A0AAD3TX03_9TREE</name>
<evidence type="ECO:0000256" key="6">
    <source>
        <dbReference type="ARBA" id="ARBA00023002"/>
    </source>
</evidence>
<dbReference type="GO" id="GO:0009308">
    <property type="term" value="P:amine metabolic process"/>
    <property type="evidence" value="ECO:0007669"/>
    <property type="project" value="UniProtKB-UniRule"/>
</dbReference>
<dbReference type="GO" id="GO:0008131">
    <property type="term" value="F:primary methylamine oxidase activity"/>
    <property type="evidence" value="ECO:0007669"/>
    <property type="project" value="InterPro"/>
</dbReference>
<dbReference type="Pfam" id="PF01179">
    <property type="entry name" value="Cu_amine_oxid"/>
    <property type="match status" value="1"/>
</dbReference>
<proteinExistence type="inferred from homology"/>
<feature type="active site" description="Schiff-base intermediate with substrate; via topaquinone" evidence="9">
    <location>
        <position position="407"/>
    </location>
</feature>
<dbReference type="FunFam" id="2.70.98.20:FF:000001">
    <property type="entry name" value="Amine oxidase"/>
    <property type="match status" value="1"/>
</dbReference>
<keyword evidence="13" id="KW-0472">Membrane</keyword>
<dbReference type="PROSITE" id="PS01164">
    <property type="entry name" value="COPPER_AMINE_OXID_1"/>
    <property type="match status" value="1"/>
</dbReference>
<evidence type="ECO:0000256" key="1">
    <source>
        <dbReference type="ARBA" id="ARBA00001935"/>
    </source>
</evidence>
<dbReference type="AlphaFoldDB" id="A0AAD3TX03"/>
<comment type="cofactor">
    <cofactor evidence="1">
        <name>Cu cation</name>
        <dbReference type="ChEBI" id="CHEBI:23378"/>
    </cofactor>
</comment>
<evidence type="ECO:0000313" key="17">
    <source>
        <dbReference type="Proteomes" id="UP001222932"/>
    </source>
</evidence>
<dbReference type="SUPFAM" id="SSF49998">
    <property type="entry name" value="Amine oxidase catalytic domain"/>
    <property type="match status" value="1"/>
</dbReference>
<dbReference type="InterPro" id="IPR015798">
    <property type="entry name" value="Cu_amine_oxidase_C"/>
</dbReference>
<keyword evidence="13" id="KW-0812">Transmembrane</keyword>
<evidence type="ECO:0000256" key="7">
    <source>
        <dbReference type="ARBA" id="ARBA00023008"/>
    </source>
</evidence>
<dbReference type="GO" id="GO:0005507">
    <property type="term" value="F:copper ion binding"/>
    <property type="evidence" value="ECO:0007669"/>
    <property type="project" value="InterPro"/>
</dbReference>
<keyword evidence="4 11" id="KW-0479">Metal-binding</keyword>